<gene>
    <name evidence="1" type="primary">pyrG_1</name>
    <name evidence="1" type="ORF">NCTC13032_02793</name>
</gene>
<proteinExistence type="predicted"/>
<dbReference type="STRING" id="83655.APT61_13465"/>
<evidence type="ECO:0000313" key="2">
    <source>
        <dbReference type="Proteomes" id="UP000310719"/>
    </source>
</evidence>
<dbReference type="Gene3D" id="3.40.50.880">
    <property type="match status" value="1"/>
</dbReference>
<dbReference type="AlphaFoldDB" id="A0A4U9HR72"/>
<name>A0A4U9HR72_9ENTR</name>
<dbReference type="GO" id="GO:0003883">
    <property type="term" value="F:CTP synthase activity"/>
    <property type="evidence" value="ECO:0007669"/>
    <property type="project" value="UniProtKB-EC"/>
</dbReference>
<accession>A0A4U9HR72</accession>
<dbReference type="SUPFAM" id="SSF52317">
    <property type="entry name" value="Class I glutamine amidotransferase-like"/>
    <property type="match status" value="1"/>
</dbReference>
<dbReference type="EC" id="6.3.4.2" evidence="1"/>
<dbReference type="InterPro" id="IPR029062">
    <property type="entry name" value="Class_I_gatase-like"/>
</dbReference>
<dbReference type="EMBL" id="LR590464">
    <property type="protein sequence ID" value="VTP66942.1"/>
    <property type="molecule type" value="Genomic_DNA"/>
</dbReference>
<keyword evidence="1" id="KW-0436">Ligase</keyword>
<dbReference type="Proteomes" id="UP000310719">
    <property type="component" value="Chromosome"/>
</dbReference>
<sequence>MELSAVKNTLRIALVGDYNPDVLAHQAIPLAIDDAAAVLEITADYDWLATTELTSPEDLVGYDAIWLVPASPYKNAAGAFIAARYARENSVPFLGTCGGFQHALN</sequence>
<evidence type="ECO:0000313" key="1">
    <source>
        <dbReference type="EMBL" id="VTP66942.1"/>
    </source>
</evidence>
<reference evidence="1 2" key="1">
    <citation type="submission" date="2019-05" db="EMBL/GenBank/DDBJ databases">
        <authorList>
            <consortium name="Pathogen Informatics"/>
        </authorList>
    </citation>
    <scope>NUCLEOTIDE SEQUENCE [LARGE SCALE GENOMIC DNA]</scope>
    <source>
        <strain evidence="1 2">NCTC13032</strain>
    </source>
</reference>
<organism evidence="1 2">
    <name type="scientific">Leclercia adecarboxylata</name>
    <dbReference type="NCBI Taxonomy" id="83655"/>
    <lineage>
        <taxon>Bacteria</taxon>
        <taxon>Pseudomonadati</taxon>
        <taxon>Pseudomonadota</taxon>
        <taxon>Gammaproteobacteria</taxon>
        <taxon>Enterobacterales</taxon>
        <taxon>Enterobacteriaceae</taxon>
        <taxon>Leclercia</taxon>
    </lineage>
</organism>
<protein>
    <submittedName>
        <fullName evidence="1">CTP synthase</fullName>
        <ecNumber evidence="1">6.3.4.2</ecNumber>
    </submittedName>
</protein>